<evidence type="ECO:0000256" key="6">
    <source>
        <dbReference type="ARBA" id="ARBA00023180"/>
    </source>
</evidence>
<protein>
    <recommendedName>
        <fullName evidence="9">Avidin</fullName>
    </recommendedName>
</protein>
<dbReference type="Proteomes" id="UP001623348">
    <property type="component" value="Unassembled WGS sequence"/>
</dbReference>
<evidence type="ECO:0000256" key="9">
    <source>
        <dbReference type="RuleBase" id="RU369114"/>
    </source>
</evidence>
<comment type="function">
    <text evidence="9">Forms a strong non-covalent specific complex with biotin.</text>
</comment>
<dbReference type="GO" id="GO:0009374">
    <property type="term" value="F:biotin binding"/>
    <property type="evidence" value="ECO:0007669"/>
    <property type="project" value="UniProtKB-UniRule"/>
</dbReference>
<dbReference type="Pfam" id="PF01382">
    <property type="entry name" value="Avidin"/>
    <property type="match status" value="2"/>
</dbReference>
<dbReference type="Gene3D" id="2.40.128.30">
    <property type="entry name" value="Avidin-like"/>
    <property type="match status" value="2"/>
</dbReference>
<evidence type="ECO:0000256" key="8">
    <source>
        <dbReference type="PIRSR" id="PIRSR605468-51"/>
    </source>
</evidence>
<dbReference type="SUPFAM" id="SSF50876">
    <property type="entry name" value="Avidin/streptavidin"/>
    <property type="match status" value="2"/>
</dbReference>
<keyword evidence="12" id="KW-1185">Reference proteome</keyword>
<dbReference type="InterPro" id="IPR036896">
    <property type="entry name" value="Avidin-like_sf"/>
</dbReference>
<evidence type="ECO:0000256" key="1">
    <source>
        <dbReference type="ARBA" id="ARBA00004613"/>
    </source>
</evidence>
<dbReference type="InterPro" id="IPR051764">
    <property type="entry name" value="Avidin/Streptavidin-rel"/>
</dbReference>
<dbReference type="InterPro" id="IPR005468">
    <property type="entry name" value="Avidin/str"/>
</dbReference>
<keyword evidence="6 9" id="KW-0325">Glycoprotein</keyword>
<dbReference type="PRINTS" id="PR00709">
    <property type="entry name" value="AVIDIN"/>
</dbReference>
<organism evidence="11 12">
    <name type="scientific">Grus japonensis</name>
    <name type="common">Japanese crane</name>
    <name type="synonym">Red-crowned crane</name>
    <dbReference type="NCBI Taxonomy" id="30415"/>
    <lineage>
        <taxon>Eukaryota</taxon>
        <taxon>Metazoa</taxon>
        <taxon>Chordata</taxon>
        <taxon>Craniata</taxon>
        <taxon>Vertebrata</taxon>
        <taxon>Euteleostomi</taxon>
        <taxon>Archelosauria</taxon>
        <taxon>Archosauria</taxon>
        <taxon>Dinosauria</taxon>
        <taxon>Saurischia</taxon>
        <taxon>Theropoda</taxon>
        <taxon>Coelurosauria</taxon>
        <taxon>Aves</taxon>
        <taxon>Neognathae</taxon>
        <taxon>Neoaves</taxon>
        <taxon>Gruiformes</taxon>
        <taxon>Gruidae</taxon>
        <taxon>Grus</taxon>
    </lineage>
</organism>
<feature type="compositionally biased region" description="Basic residues" evidence="10">
    <location>
        <begin position="117"/>
        <end position="126"/>
    </location>
</feature>
<keyword evidence="7 9" id="KW-0092">Biotin</keyword>
<dbReference type="EMBL" id="BAAFJT010000040">
    <property type="protein sequence ID" value="GAB0202966.1"/>
    <property type="molecule type" value="Genomic_DNA"/>
</dbReference>
<dbReference type="AlphaFoldDB" id="A0ABC9Y061"/>
<dbReference type="PANTHER" id="PTHR34399:SF3">
    <property type="entry name" value="AVID PROTEIN-RELATED"/>
    <property type="match status" value="1"/>
</dbReference>
<comment type="caution">
    <text evidence="11">The sequence shown here is derived from an EMBL/GenBank/DDBJ whole genome shotgun (WGS) entry which is preliminary data.</text>
</comment>
<proteinExistence type="inferred from homology"/>
<gene>
    <name evidence="11" type="ORF">GRJ2_002762200</name>
</gene>
<name>A0ABC9Y061_GRUJA</name>
<evidence type="ECO:0000256" key="7">
    <source>
        <dbReference type="ARBA" id="ARBA00023267"/>
    </source>
</evidence>
<dbReference type="GO" id="GO:0005576">
    <property type="term" value="C:extracellular region"/>
    <property type="evidence" value="ECO:0007669"/>
    <property type="project" value="UniProtKB-SubCell"/>
</dbReference>
<feature type="chain" id="PRO_5044534176" description="Avidin" evidence="9">
    <location>
        <begin position="22"/>
        <end position="250"/>
    </location>
</feature>
<accession>A0ABC9Y061</accession>
<dbReference type="InterPro" id="IPR005469">
    <property type="entry name" value="Avidin"/>
</dbReference>
<feature type="signal peptide" evidence="9">
    <location>
        <begin position="1"/>
        <end position="21"/>
    </location>
</feature>
<keyword evidence="5 8" id="KW-1015">Disulfide bond</keyword>
<reference evidence="11 12" key="1">
    <citation type="submission" date="2024-06" db="EMBL/GenBank/DDBJ databases">
        <title>The draft genome of Grus japonensis, version 3.</title>
        <authorList>
            <person name="Nabeshima K."/>
            <person name="Suzuki S."/>
            <person name="Onuma M."/>
        </authorList>
    </citation>
    <scope>NUCLEOTIDE SEQUENCE [LARGE SCALE GENOMIC DNA]</scope>
    <source>
        <strain evidence="11 12">451A</strain>
    </source>
</reference>
<keyword evidence="3 9" id="KW-0964">Secreted</keyword>
<feature type="disulfide bond" evidence="8">
    <location>
        <begin position="130"/>
        <end position="209"/>
    </location>
</feature>
<evidence type="ECO:0000256" key="10">
    <source>
        <dbReference type="SAM" id="MobiDB-lite"/>
    </source>
</evidence>
<sequence length="250" mass="27290">MGTLSCSLLLALALLSPRTAAAKKCDLQGLWRNELGSNMTLSALDATGTFSGSYHTAVAATNKQILLSPLQGTQQHPNGKGHPTFGFTVQWQFAAEIPGEEKASAKAAKGTNTKWWPGRKQKRPTRNGKCDLTGWWENDLGSRMQVSAVDSQGNFTGEYHTAVSSAQKPIQPSPLVGSQHLDEDGQCTFGFTVNWKKFSDSTAVFVGQCFAGDDGDEVLQTSWLLREKVDSLPDDWRATRTGRNVFTRIH</sequence>
<evidence type="ECO:0000256" key="5">
    <source>
        <dbReference type="ARBA" id="ARBA00023157"/>
    </source>
</evidence>
<comment type="subcellular location">
    <subcellularLocation>
        <location evidence="1 9">Secreted</location>
    </subcellularLocation>
</comment>
<dbReference type="PROSITE" id="PS51326">
    <property type="entry name" value="AVIDIN_2"/>
    <property type="match status" value="2"/>
</dbReference>
<evidence type="ECO:0000256" key="3">
    <source>
        <dbReference type="ARBA" id="ARBA00022525"/>
    </source>
</evidence>
<dbReference type="PANTHER" id="PTHR34399">
    <property type="entry name" value="AVIDIN-RELATED"/>
    <property type="match status" value="1"/>
</dbReference>
<feature type="region of interest" description="Disordered" evidence="10">
    <location>
        <begin position="100"/>
        <end position="130"/>
    </location>
</feature>
<evidence type="ECO:0000256" key="4">
    <source>
        <dbReference type="ARBA" id="ARBA00022729"/>
    </source>
</evidence>
<evidence type="ECO:0000313" key="12">
    <source>
        <dbReference type="Proteomes" id="UP001623348"/>
    </source>
</evidence>
<comment type="subunit">
    <text evidence="9">Homotetramer.</text>
</comment>
<evidence type="ECO:0000256" key="2">
    <source>
        <dbReference type="ARBA" id="ARBA00006297"/>
    </source>
</evidence>
<comment type="similarity">
    <text evidence="2 9">Belongs to the avidin/streptavidin family.</text>
</comment>
<keyword evidence="4 9" id="KW-0732">Signal</keyword>
<evidence type="ECO:0000313" key="11">
    <source>
        <dbReference type="EMBL" id="GAB0202966.1"/>
    </source>
</evidence>